<dbReference type="GO" id="GO:0016853">
    <property type="term" value="F:isomerase activity"/>
    <property type="evidence" value="ECO:0007669"/>
    <property type="project" value="UniProtKB-KW"/>
</dbReference>
<dbReference type="InterPro" id="IPR008894">
    <property type="entry name" value="QdtA_cupin_dom"/>
</dbReference>
<protein>
    <submittedName>
        <fullName evidence="2">dTDP-6-deoxy-3,4-keto-hexulose isomerase</fullName>
    </submittedName>
</protein>
<accession>A0A1X9SXX7</accession>
<dbReference type="SUPFAM" id="SSF51182">
    <property type="entry name" value="RmlC-like cupins"/>
    <property type="match status" value="1"/>
</dbReference>
<dbReference type="EMBL" id="CP018789">
    <property type="protein sequence ID" value="ARR01134.1"/>
    <property type="molecule type" value="Genomic_DNA"/>
</dbReference>
<gene>
    <name evidence="2" type="ORF">CSUIS_1340</name>
</gene>
<reference evidence="3" key="1">
    <citation type="journal article" date="2017" name="Genome Biol. Evol.">
        <title>Comparative Genomic Analysis Identifies a Campylobacter Clade Deficient in Selenium Metabolism.</title>
        <authorList>
            <person name="Miller W.G."/>
            <person name="Yee E."/>
            <person name="Lopes B.S."/>
            <person name="Chapman M.H."/>
            <person name="Huynh S."/>
            <person name="Bono J.L."/>
            <person name="Parker C.T."/>
            <person name="Strachan N.J.C."/>
            <person name="Forbes K.J."/>
        </authorList>
    </citation>
    <scope>NUCLEOTIDE SEQUENCE [LARGE SCALE GENOMIC DNA]</scope>
    <source>
        <strain evidence="3">RM6137</strain>
    </source>
</reference>
<dbReference type="CDD" id="cd20292">
    <property type="entry name" value="cupin_QdtA-like"/>
    <property type="match status" value="1"/>
</dbReference>
<dbReference type="Proteomes" id="UP000194260">
    <property type="component" value="Chromosome"/>
</dbReference>
<dbReference type="AlphaFoldDB" id="A0A1X9SXX7"/>
<name>A0A1X9SXX7_9BACT</name>
<dbReference type="RefSeq" id="WP_236860777.1">
    <property type="nucleotide sequence ID" value="NZ_CP018789.1"/>
</dbReference>
<sequence>MHKLINFKYFDDKSSTLVALENQANSPFDIKRAFYIFNVPSGTIRGNHANKNSKFLFIALSGSCKIMLDNSFTQTEFTLKDPKQGLYLDKMIWKKMYDFSPDCVLLVLSDCYYDKNEYIDNYDEYCKIMYGGGIIKMPF</sequence>
<dbReference type="InterPro" id="IPR014710">
    <property type="entry name" value="RmlC-like_jellyroll"/>
</dbReference>
<dbReference type="Pfam" id="PF05523">
    <property type="entry name" value="FdtA"/>
    <property type="match status" value="1"/>
</dbReference>
<dbReference type="Gene3D" id="2.60.120.10">
    <property type="entry name" value="Jelly Rolls"/>
    <property type="match status" value="1"/>
</dbReference>
<dbReference type="STRING" id="1660073.CSUIS_1340"/>
<dbReference type="InterPro" id="IPR011051">
    <property type="entry name" value="RmlC_Cupin_sf"/>
</dbReference>
<evidence type="ECO:0000313" key="2">
    <source>
        <dbReference type="EMBL" id="ARR01134.1"/>
    </source>
</evidence>
<dbReference type="KEGG" id="camy:CSUIS_1340"/>
<keyword evidence="2" id="KW-0413">Isomerase</keyword>
<organism evidence="2 3">
    <name type="scientific">Campylobacter porcelli</name>
    <dbReference type="NCBI Taxonomy" id="1660073"/>
    <lineage>
        <taxon>Bacteria</taxon>
        <taxon>Pseudomonadati</taxon>
        <taxon>Campylobacterota</taxon>
        <taxon>Epsilonproteobacteria</taxon>
        <taxon>Campylobacterales</taxon>
        <taxon>Campylobacteraceae</taxon>
        <taxon>Campylobacter</taxon>
    </lineage>
</organism>
<evidence type="ECO:0000259" key="1">
    <source>
        <dbReference type="Pfam" id="PF05523"/>
    </source>
</evidence>
<proteinExistence type="predicted"/>
<feature type="domain" description="Sugar 3,4-ketoisomerase QdtA cupin" evidence="1">
    <location>
        <begin position="3"/>
        <end position="129"/>
    </location>
</feature>
<evidence type="ECO:0000313" key="3">
    <source>
        <dbReference type="Proteomes" id="UP000194260"/>
    </source>
</evidence>